<keyword evidence="1" id="KW-1133">Transmembrane helix</keyword>
<feature type="transmembrane region" description="Helical" evidence="1">
    <location>
        <begin position="108"/>
        <end position="128"/>
    </location>
</feature>
<dbReference type="AlphaFoldDB" id="A0A6S7BHF9"/>
<dbReference type="EMBL" id="CADIJO010000011">
    <property type="protein sequence ID" value="CAB3714353.1"/>
    <property type="molecule type" value="Genomic_DNA"/>
</dbReference>
<keyword evidence="1" id="KW-0812">Transmembrane</keyword>
<dbReference type="Proteomes" id="UP000494111">
    <property type="component" value="Unassembled WGS sequence"/>
</dbReference>
<evidence type="ECO:0000256" key="1">
    <source>
        <dbReference type="SAM" id="Phobius"/>
    </source>
</evidence>
<keyword evidence="1" id="KW-0472">Membrane</keyword>
<gene>
    <name evidence="2" type="ORF">LMG3458_03430</name>
</gene>
<reference evidence="2 3" key="1">
    <citation type="submission" date="2020-04" db="EMBL/GenBank/DDBJ databases">
        <authorList>
            <person name="De Canck E."/>
        </authorList>
    </citation>
    <scope>NUCLEOTIDE SEQUENCE [LARGE SCALE GENOMIC DNA]</scope>
    <source>
        <strain evidence="2 3">LMG 3458</strain>
    </source>
</reference>
<accession>A0A6S7BHF9</accession>
<evidence type="ECO:0000313" key="3">
    <source>
        <dbReference type="Proteomes" id="UP000494111"/>
    </source>
</evidence>
<sequence>MNRMLNVTLPVEGIMALRNALGEEQAIAIAHSLELAQIRGEAELAAALRQEWQKELANAVAPLARREEIQELRREIAKLPNREELKRFATHEDLSELRSQFLRLDKKMTVGFLVLLALNLTSNTPLFIEWGTKVVGYALK</sequence>
<name>A0A6S7BHF9_9BURK</name>
<evidence type="ECO:0000313" key="2">
    <source>
        <dbReference type="EMBL" id="CAB3714353.1"/>
    </source>
</evidence>
<proteinExistence type="predicted"/>
<organism evidence="2 3">
    <name type="scientific">Achromobacter deleyi</name>
    <dbReference type="NCBI Taxonomy" id="1353891"/>
    <lineage>
        <taxon>Bacteria</taxon>
        <taxon>Pseudomonadati</taxon>
        <taxon>Pseudomonadota</taxon>
        <taxon>Betaproteobacteria</taxon>
        <taxon>Burkholderiales</taxon>
        <taxon>Alcaligenaceae</taxon>
        <taxon>Achromobacter</taxon>
    </lineage>
</organism>
<protein>
    <submittedName>
        <fullName evidence="2">Uncharacterized protein</fullName>
    </submittedName>
</protein>